<evidence type="ECO:0000313" key="3">
    <source>
        <dbReference type="Proteomes" id="UP000613266"/>
    </source>
</evidence>
<keyword evidence="3" id="KW-1185">Reference proteome</keyword>
<keyword evidence="1" id="KW-0472">Membrane</keyword>
<sequence length="174" mass="19654">MYVATFLPLLLFVPGLIYAVLLKRAELVTFWNYVSVTVLVAMSLAMLCAALGMVHGVVTALRLMWKAHWQGFAVRFDARGVSVVGRGLIPWRDISGLDVVQSKESKQPFLQVRVPSHVPIRRHWLLGLVLPLKVHPWDEARAIHIPVGDLELEPHGLQEGLRPWQAWAERDDRG</sequence>
<dbReference type="AlphaFoldDB" id="A0A931IZ57"/>
<dbReference type="Proteomes" id="UP000613266">
    <property type="component" value="Unassembled WGS sequence"/>
</dbReference>
<organism evidence="2 3">
    <name type="scientific">Inhella proteolytica</name>
    <dbReference type="NCBI Taxonomy" id="2795029"/>
    <lineage>
        <taxon>Bacteria</taxon>
        <taxon>Pseudomonadati</taxon>
        <taxon>Pseudomonadota</taxon>
        <taxon>Betaproteobacteria</taxon>
        <taxon>Burkholderiales</taxon>
        <taxon>Sphaerotilaceae</taxon>
        <taxon>Inhella</taxon>
    </lineage>
</organism>
<feature type="transmembrane region" description="Helical" evidence="1">
    <location>
        <begin position="35"/>
        <end position="58"/>
    </location>
</feature>
<comment type="caution">
    <text evidence="2">The sequence shown here is derived from an EMBL/GenBank/DDBJ whole genome shotgun (WGS) entry which is preliminary data.</text>
</comment>
<dbReference type="RefSeq" id="WP_198110090.1">
    <property type="nucleotide sequence ID" value="NZ_JAEDAK010000003.1"/>
</dbReference>
<proteinExistence type="predicted"/>
<keyword evidence="1" id="KW-1133">Transmembrane helix</keyword>
<reference evidence="2" key="1">
    <citation type="submission" date="2020-12" db="EMBL/GenBank/DDBJ databases">
        <title>The genome sequence of Inhella sp. 1Y17.</title>
        <authorList>
            <person name="Liu Y."/>
        </authorList>
    </citation>
    <scope>NUCLEOTIDE SEQUENCE</scope>
    <source>
        <strain evidence="2">1Y17</strain>
    </source>
</reference>
<name>A0A931IZ57_9BURK</name>
<evidence type="ECO:0000256" key="1">
    <source>
        <dbReference type="SAM" id="Phobius"/>
    </source>
</evidence>
<dbReference type="EMBL" id="JAEDAK010000003">
    <property type="protein sequence ID" value="MBH9576474.1"/>
    <property type="molecule type" value="Genomic_DNA"/>
</dbReference>
<gene>
    <name evidence="2" type="ORF">I7X39_06125</name>
</gene>
<evidence type="ECO:0000313" key="2">
    <source>
        <dbReference type="EMBL" id="MBH9576474.1"/>
    </source>
</evidence>
<accession>A0A931IZ57</accession>
<protein>
    <submittedName>
        <fullName evidence="2">Uncharacterized protein</fullName>
    </submittedName>
</protein>
<keyword evidence="1" id="KW-0812">Transmembrane</keyword>